<name>A0A655CTE2_SALET</name>
<dbReference type="AlphaFoldDB" id="A0A655CTE2"/>
<proteinExistence type="predicted"/>
<dbReference type="Proteomes" id="UP000042394">
    <property type="component" value="Unassembled WGS sequence"/>
</dbReference>
<accession>A0A655CTE2</accession>
<gene>
    <name evidence="1" type="ORF">ERS008207_02296</name>
</gene>
<reference evidence="1 2" key="1">
    <citation type="submission" date="2015-03" db="EMBL/GenBank/DDBJ databases">
        <authorList>
            <consortium name="Pathogen Informatics"/>
        </authorList>
    </citation>
    <scope>NUCLEOTIDE SEQUENCE [LARGE SCALE GENOMIC DNA]</scope>
    <source>
        <strain evidence="1 2">D4891</strain>
    </source>
</reference>
<evidence type="ECO:0000313" key="2">
    <source>
        <dbReference type="Proteomes" id="UP000042394"/>
    </source>
</evidence>
<evidence type="ECO:0000313" key="1">
    <source>
        <dbReference type="EMBL" id="CNU27774.1"/>
    </source>
</evidence>
<dbReference type="EMBL" id="CQPD01000021">
    <property type="protein sequence ID" value="CNU27774.1"/>
    <property type="molecule type" value="Genomic_DNA"/>
</dbReference>
<sequence>MVPMVIPIPEVKPNVTDTGIYSINRPSLARPKRIRKKPDISVATSRPARPNCCDTGYKITTNAAVGPETLKREPPVSAITIPATAEV</sequence>
<protein>
    <submittedName>
        <fullName evidence="1">Uncharacterized protein</fullName>
    </submittedName>
</protein>
<organism evidence="1 2">
    <name type="scientific">Salmonella enterica subsp. enterica serovar Bovismorbificans</name>
    <dbReference type="NCBI Taxonomy" id="58097"/>
    <lineage>
        <taxon>Bacteria</taxon>
        <taxon>Pseudomonadati</taxon>
        <taxon>Pseudomonadota</taxon>
        <taxon>Gammaproteobacteria</taxon>
        <taxon>Enterobacterales</taxon>
        <taxon>Enterobacteriaceae</taxon>
        <taxon>Salmonella</taxon>
    </lineage>
</organism>